<dbReference type="EMBL" id="JAAAPK010000002">
    <property type="protein sequence ID" value="NBC39935.1"/>
    <property type="molecule type" value="Genomic_DNA"/>
</dbReference>
<proteinExistence type="predicted"/>
<sequence length="130" mass="13910">MGLAERSEMAAFKNDTFASKVAELKEAAAGADIQVTLDEASFTTVAAIQMLSNGVFDRLIDDMKSVCSDAIGKQAVREGIQTLHIVHKDAPGFTLDLTDGTLTLRAKVDGSLGEDLPGYGTYRAFLLKKL</sequence>
<organism evidence="1 2">
    <name type="scientific">Corallococcus exiguus</name>
    <dbReference type="NCBI Taxonomy" id="83462"/>
    <lineage>
        <taxon>Bacteria</taxon>
        <taxon>Pseudomonadati</taxon>
        <taxon>Myxococcota</taxon>
        <taxon>Myxococcia</taxon>
        <taxon>Myxococcales</taxon>
        <taxon>Cystobacterineae</taxon>
        <taxon>Myxococcaceae</taxon>
        <taxon>Corallococcus</taxon>
    </lineage>
</organism>
<dbReference type="Proteomes" id="UP000537825">
    <property type="component" value="Unassembled WGS sequence"/>
</dbReference>
<reference evidence="1 2" key="1">
    <citation type="submission" date="2020-01" db="EMBL/GenBank/DDBJ databases">
        <title>The draft genome sequence of Corallococcus exiguus DSM 14696.</title>
        <authorList>
            <person name="Zhang X."/>
            <person name="Zhu H."/>
        </authorList>
    </citation>
    <scope>NUCLEOTIDE SEQUENCE [LARGE SCALE GENOMIC DNA]</scope>
    <source>
        <strain evidence="1 2">DSM 14696</strain>
    </source>
</reference>
<dbReference type="AlphaFoldDB" id="A0A7X4Y6Q5"/>
<keyword evidence="2" id="KW-1185">Reference proteome</keyword>
<accession>A0A7X4Y6Q5</accession>
<evidence type="ECO:0000313" key="1">
    <source>
        <dbReference type="EMBL" id="NBC39935.1"/>
    </source>
</evidence>
<evidence type="ECO:0000313" key="2">
    <source>
        <dbReference type="Proteomes" id="UP000537825"/>
    </source>
</evidence>
<comment type="caution">
    <text evidence="1">The sequence shown here is derived from an EMBL/GenBank/DDBJ whole genome shotgun (WGS) entry which is preliminary data.</text>
</comment>
<name>A0A7X4Y6Q5_9BACT</name>
<protein>
    <submittedName>
        <fullName evidence="1">Uncharacterized protein</fullName>
    </submittedName>
</protein>
<gene>
    <name evidence="1" type="ORF">GTZ93_08835</name>
</gene>
<dbReference type="RefSeq" id="WP_139917068.1">
    <property type="nucleotide sequence ID" value="NZ_CBCSLE010000125.1"/>
</dbReference>